<dbReference type="InterPro" id="IPR028098">
    <property type="entry name" value="Glyco_trans_4-like_N"/>
</dbReference>
<comment type="caution">
    <text evidence="5">The sequence shown here is derived from an EMBL/GenBank/DDBJ whole genome shotgun (WGS) entry which is preliminary data.</text>
</comment>
<accession>A0A327NCK5</accession>
<gene>
    <name evidence="5" type="ORF">DOZ80_08510</name>
</gene>
<evidence type="ECO:0000259" key="4">
    <source>
        <dbReference type="Pfam" id="PF13439"/>
    </source>
</evidence>
<dbReference type="InterPro" id="IPR001296">
    <property type="entry name" value="Glyco_trans_1"/>
</dbReference>
<dbReference type="GO" id="GO:0016757">
    <property type="term" value="F:glycosyltransferase activity"/>
    <property type="evidence" value="ECO:0007669"/>
    <property type="project" value="UniProtKB-KW"/>
</dbReference>
<dbReference type="Proteomes" id="UP000249493">
    <property type="component" value="Unassembled WGS sequence"/>
</dbReference>
<name>A0A327NCK5_PSEFL</name>
<organism evidence="5 6">
    <name type="scientific">Pseudomonas fluorescens</name>
    <dbReference type="NCBI Taxonomy" id="294"/>
    <lineage>
        <taxon>Bacteria</taxon>
        <taxon>Pseudomonadati</taxon>
        <taxon>Pseudomonadota</taxon>
        <taxon>Gammaproteobacteria</taxon>
        <taxon>Pseudomonadales</taxon>
        <taxon>Pseudomonadaceae</taxon>
        <taxon>Pseudomonas</taxon>
    </lineage>
</organism>
<evidence type="ECO:0008006" key="7">
    <source>
        <dbReference type="Google" id="ProtNLM"/>
    </source>
</evidence>
<dbReference type="EMBL" id="QLIN01000002">
    <property type="protein sequence ID" value="RAI71866.1"/>
    <property type="molecule type" value="Genomic_DNA"/>
</dbReference>
<dbReference type="GO" id="GO:1901135">
    <property type="term" value="P:carbohydrate derivative metabolic process"/>
    <property type="evidence" value="ECO:0007669"/>
    <property type="project" value="UniProtKB-ARBA"/>
</dbReference>
<dbReference type="AlphaFoldDB" id="A0A327NCK5"/>
<keyword evidence="2" id="KW-0808">Transferase</keyword>
<feature type="domain" description="Glycosyltransferase subfamily 4-like N-terminal" evidence="4">
    <location>
        <begin position="1"/>
        <end position="167"/>
    </location>
</feature>
<keyword evidence="1" id="KW-0328">Glycosyltransferase</keyword>
<sequence length="391" mass="44408">MGGVETYVVRLATELQKQGHIVTVILLSSKHDNLLFQKLSSVATVHVVEYFPFFGASSWLNALVPASARSHAHFDVVHVVDLLTLSYMYFQRKKYSFSALSIGIYHSREIVWWRDRNIYFRKKMLELYDQNVRLTLFPNESTAEIAGTYKALDSSEVMLLPLGVSLENYRMCYPGKLSLKLISVGRLVDFKVYNRHVISILSSLRLVDDFQYFIYGDGPEREALESYSVQCGVAQFVHFMGEVKYSDLPEIFNDAFCFIGSGTTLIEASAAGVPSIVGIESIPTPHTCGFFSEIDGYSYNEASATTRRIPIVECIEKLYRMEVPQYNSLSDAHRTKAGQFNIEDTTSRFIDLTTCYPDFKIRFSRYRAILSFVCSVIKLGPKALKSRFDVV</sequence>
<protein>
    <recommendedName>
        <fullName evidence="7">Glycosyltransferase subfamily 4-like N-terminal domain-containing protein</fullName>
    </recommendedName>
</protein>
<dbReference type="Gene3D" id="3.40.50.2000">
    <property type="entry name" value="Glycogen Phosphorylase B"/>
    <property type="match status" value="2"/>
</dbReference>
<proteinExistence type="predicted"/>
<feature type="domain" description="Glycosyl transferase family 1" evidence="3">
    <location>
        <begin position="180"/>
        <end position="277"/>
    </location>
</feature>
<evidence type="ECO:0000256" key="2">
    <source>
        <dbReference type="ARBA" id="ARBA00022679"/>
    </source>
</evidence>
<evidence type="ECO:0000259" key="3">
    <source>
        <dbReference type="Pfam" id="PF00534"/>
    </source>
</evidence>
<evidence type="ECO:0000313" key="6">
    <source>
        <dbReference type="Proteomes" id="UP000249493"/>
    </source>
</evidence>
<dbReference type="Pfam" id="PF13439">
    <property type="entry name" value="Glyco_transf_4"/>
    <property type="match status" value="1"/>
</dbReference>
<dbReference type="PANTHER" id="PTHR12526">
    <property type="entry name" value="GLYCOSYLTRANSFERASE"/>
    <property type="match status" value="1"/>
</dbReference>
<dbReference type="CDD" id="cd03801">
    <property type="entry name" value="GT4_PimA-like"/>
    <property type="match status" value="1"/>
</dbReference>
<evidence type="ECO:0000313" key="5">
    <source>
        <dbReference type="EMBL" id="RAI71866.1"/>
    </source>
</evidence>
<dbReference type="Pfam" id="PF00534">
    <property type="entry name" value="Glycos_transf_1"/>
    <property type="match status" value="1"/>
</dbReference>
<evidence type="ECO:0000256" key="1">
    <source>
        <dbReference type="ARBA" id="ARBA00022676"/>
    </source>
</evidence>
<dbReference type="PANTHER" id="PTHR12526:SF510">
    <property type="entry name" value="D-INOSITOL 3-PHOSPHATE GLYCOSYLTRANSFERASE"/>
    <property type="match status" value="1"/>
</dbReference>
<dbReference type="SUPFAM" id="SSF53756">
    <property type="entry name" value="UDP-Glycosyltransferase/glycogen phosphorylase"/>
    <property type="match status" value="1"/>
</dbReference>
<reference evidence="5 6" key="1">
    <citation type="submission" date="2018-06" db="EMBL/GenBank/DDBJ databases">
        <authorList>
            <person name="Zhirakovskaya E."/>
        </authorList>
    </citation>
    <scope>NUCLEOTIDE SEQUENCE [LARGE SCALE GENOMIC DNA]</scope>
    <source>
        <strain evidence="5 6">LY3</strain>
    </source>
</reference>